<feature type="binding site" evidence="3">
    <location>
        <position position="316"/>
    </location>
    <ligand>
        <name>substrate</name>
    </ligand>
</feature>
<dbReference type="SUPFAM" id="SSF48557">
    <property type="entry name" value="L-aspartase-like"/>
    <property type="match status" value="1"/>
</dbReference>
<dbReference type="GO" id="GO:0006099">
    <property type="term" value="P:tricarboxylic acid cycle"/>
    <property type="evidence" value="ECO:0007669"/>
    <property type="project" value="UniProtKB-UniRule"/>
</dbReference>
<dbReference type="Gene3D" id="1.20.200.10">
    <property type="entry name" value="Fumarase/aspartase (Central domain)"/>
    <property type="match status" value="1"/>
</dbReference>
<feature type="binding site" description="in site B" evidence="3">
    <location>
        <begin position="126"/>
        <end position="129"/>
    </location>
    <ligand>
        <name>substrate</name>
    </ligand>
</feature>
<dbReference type="PANTHER" id="PTHR42696:SF2">
    <property type="entry name" value="ASPARTATE AMMONIA-LYASE"/>
    <property type="match status" value="1"/>
</dbReference>
<feature type="active site" description="Proton donor/acceptor" evidence="3">
    <location>
        <position position="185"/>
    </location>
</feature>
<dbReference type="PROSITE" id="PS00163">
    <property type="entry name" value="FUMARATE_LYASES"/>
    <property type="match status" value="1"/>
</dbReference>
<feature type="binding site" evidence="3">
    <location>
        <begin position="101"/>
        <end position="103"/>
    </location>
    <ligand>
        <name>substrate</name>
    </ligand>
</feature>
<evidence type="ECO:0000313" key="6">
    <source>
        <dbReference type="EMBL" id="GGZ97396.1"/>
    </source>
</evidence>
<comment type="pathway">
    <text evidence="3">Carbohydrate metabolism; tricarboxylic acid cycle; (S)-malate from fumarate: step 1/1.</text>
</comment>
<feature type="active site" evidence="3">
    <location>
        <position position="315"/>
    </location>
</feature>
<dbReference type="InterPro" id="IPR020557">
    <property type="entry name" value="Fumarate_lyase_CS"/>
</dbReference>
<name>A0A918RI41_9GAMM</name>
<dbReference type="Gene3D" id="1.10.40.30">
    <property type="entry name" value="Fumarase/aspartase (C-terminal domain)"/>
    <property type="match status" value="1"/>
</dbReference>
<dbReference type="EMBL" id="BMXA01000001">
    <property type="protein sequence ID" value="GGZ97396.1"/>
    <property type="molecule type" value="Genomic_DNA"/>
</dbReference>
<gene>
    <name evidence="3 6" type="primary">fumC</name>
    <name evidence="6" type="ORF">GCM10008090_02100</name>
</gene>
<comment type="catalytic activity">
    <reaction evidence="3">
        <text>(S)-malate = fumarate + H2O</text>
        <dbReference type="Rhea" id="RHEA:12460"/>
        <dbReference type="ChEBI" id="CHEBI:15377"/>
        <dbReference type="ChEBI" id="CHEBI:15589"/>
        <dbReference type="ChEBI" id="CHEBI:29806"/>
        <dbReference type="EC" id="4.2.1.2"/>
    </reaction>
</comment>
<protein>
    <recommendedName>
        <fullName evidence="3">Fumarate hydratase class II</fullName>
        <shortName evidence="3">Fumarase C</shortName>
        <ecNumber evidence="3">4.2.1.2</ecNumber>
    </recommendedName>
    <alternativeName>
        <fullName evidence="3">Aerobic fumarase</fullName>
    </alternativeName>
    <alternativeName>
        <fullName evidence="3">Iron-independent fumarase</fullName>
    </alternativeName>
</protein>
<dbReference type="PANTHER" id="PTHR42696">
    <property type="entry name" value="ASPARTATE AMMONIA-LYASE"/>
    <property type="match status" value="1"/>
</dbReference>
<comment type="caution">
    <text evidence="6">The sequence shown here is derived from an EMBL/GenBank/DDBJ whole genome shotgun (WGS) entry which is preliminary data.</text>
</comment>
<reference evidence="6" key="1">
    <citation type="journal article" date="2014" name="Int. J. Syst. Evol. Microbiol.">
        <title>Complete genome sequence of Corynebacterium casei LMG S-19264T (=DSM 44701T), isolated from a smear-ripened cheese.</title>
        <authorList>
            <consortium name="US DOE Joint Genome Institute (JGI-PGF)"/>
            <person name="Walter F."/>
            <person name="Albersmeier A."/>
            <person name="Kalinowski J."/>
            <person name="Ruckert C."/>
        </authorList>
    </citation>
    <scope>NUCLEOTIDE SEQUENCE</scope>
    <source>
        <strain evidence="6">KCTC 12711</strain>
    </source>
</reference>
<dbReference type="InterPro" id="IPR000362">
    <property type="entry name" value="Fumarate_lyase_fam"/>
</dbReference>
<comment type="miscellaneous">
    <text evidence="3">There are 2 substrate-binding sites: the catalytic A site, and the non-catalytic B site that may play a role in the transfer of substrate or product between the active site and the solvent. Alternatively, the B site may bind allosteric effectors.</text>
</comment>
<keyword evidence="2 3" id="KW-0456">Lyase</keyword>
<accession>A0A918RI41</accession>
<proteinExistence type="inferred from homology"/>
<feature type="binding site" evidence="3">
    <location>
        <begin position="136"/>
        <end position="138"/>
    </location>
    <ligand>
        <name>substrate</name>
    </ligand>
</feature>
<dbReference type="InterPro" id="IPR022761">
    <property type="entry name" value="Fumarate_lyase_N"/>
</dbReference>
<evidence type="ECO:0000256" key="2">
    <source>
        <dbReference type="ARBA" id="ARBA00023239"/>
    </source>
</evidence>
<keyword evidence="7" id="KW-1185">Reference proteome</keyword>
<evidence type="ECO:0000256" key="3">
    <source>
        <dbReference type="HAMAP-Rule" id="MF_00743"/>
    </source>
</evidence>
<dbReference type="Gene3D" id="1.10.275.10">
    <property type="entry name" value="Fumarase/aspartase (N-terminal domain)"/>
    <property type="match status" value="1"/>
</dbReference>
<evidence type="ECO:0000259" key="4">
    <source>
        <dbReference type="Pfam" id="PF00206"/>
    </source>
</evidence>
<comment type="subunit">
    <text evidence="3">Homotetramer.</text>
</comment>
<feature type="domain" description="Fumarate lyase N-terminal" evidence="4">
    <location>
        <begin position="15"/>
        <end position="339"/>
    </location>
</feature>
<dbReference type="GO" id="GO:0004333">
    <property type="term" value="F:fumarate hydratase activity"/>
    <property type="evidence" value="ECO:0007669"/>
    <property type="project" value="UniProtKB-UniRule"/>
</dbReference>
<keyword evidence="3" id="KW-0963">Cytoplasm</keyword>
<dbReference type="PRINTS" id="PR00149">
    <property type="entry name" value="FUMRATELYASE"/>
</dbReference>
<sequence>MGIKFKSRIESDSLGRVRVPDAALYGAQTQRAINNFNISDLRFPASYIQSLALIKKVAAQVNGELGLLDPERARAIQFAASRILAGKHLDQFPIDIFQSGSGTSTNMNMNEVVANLCRREWQIDVHPNDHVNMGQSSNDVIPTAIQVTCVQQVRDALLPSIRQLIEAIDQRAAPLNYVAKTGRTHLMDAMPITLGQEMSAWSAQLRASRLAIDDFIGNMTELAQGGTAIGSGVNTHPEFATRFAAAISDHTDYDFTASDNFFRAISSQDLSVALSGHLKVLAVCLNKICSDLRWMNSGPLSGLGEIELEPLQPGSSIMPGKVNPVIPEAVSMACAQVIGNDATVTTAGLSGNFQLNTMLPVIAYNLSQSIELMQNACTHLAELAIRRLTIKLENIKKPLAANPILVTALNPKIGYEAAAEIAKAAYASGRPIIDVAQEHTDLSREELEQLLNPLNLTNV</sequence>
<dbReference type="FunFam" id="1.10.275.10:FF:000001">
    <property type="entry name" value="Fumarate hydratase, mitochondrial"/>
    <property type="match status" value="1"/>
</dbReference>
<dbReference type="GO" id="GO:0005829">
    <property type="term" value="C:cytosol"/>
    <property type="evidence" value="ECO:0007669"/>
    <property type="project" value="TreeGrafter"/>
</dbReference>
<reference evidence="6" key="2">
    <citation type="submission" date="2020-09" db="EMBL/GenBank/DDBJ databases">
        <authorList>
            <person name="Sun Q."/>
            <person name="Kim S."/>
        </authorList>
    </citation>
    <scope>NUCLEOTIDE SEQUENCE</scope>
    <source>
        <strain evidence="6">KCTC 12711</strain>
    </source>
</reference>
<dbReference type="AlphaFoldDB" id="A0A918RI41"/>
<evidence type="ECO:0000313" key="7">
    <source>
        <dbReference type="Proteomes" id="UP000614811"/>
    </source>
</evidence>
<comment type="function">
    <text evidence="3">Involved in the TCA cycle. Catalyzes the stereospecific interconversion of fumarate to L-malate.</text>
</comment>
<dbReference type="Pfam" id="PF10415">
    <property type="entry name" value="FumaraseC_C"/>
    <property type="match status" value="1"/>
</dbReference>
<comment type="similarity">
    <text evidence="1 3">Belongs to the class-II fumarase/aspartase family. Fumarase subfamily.</text>
</comment>
<feature type="domain" description="Fumarase C C-terminal" evidence="5">
    <location>
        <begin position="405"/>
        <end position="458"/>
    </location>
</feature>
<dbReference type="EC" id="4.2.1.2" evidence="3"/>
<dbReference type="InterPro" id="IPR005677">
    <property type="entry name" value="Fum_hydII"/>
</dbReference>
<evidence type="ECO:0000259" key="5">
    <source>
        <dbReference type="Pfam" id="PF10415"/>
    </source>
</evidence>
<dbReference type="InterPro" id="IPR051546">
    <property type="entry name" value="Aspartate_Ammonia-Lyase"/>
</dbReference>
<dbReference type="Pfam" id="PF00206">
    <property type="entry name" value="Lyase_1"/>
    <property type="match status" value="1"/>
</dbReference>
<evidence type="ECO:0000256" key="1">
    <source>
        <dbReference type="ARBA" id="ARBA00009084"/>
    </source>
</evidence>
<organism evidence="6 7">
    <name type="scientific">Arenicella chitinivorans</name>
    <dbReference type="NCBI Taxonomy" id="1329800"/>
    <lineage>
        <taxon>Bacteria</taxon>
        <taxon>Pseudomonadati</taxon>
        <taxon>Pseudomonadota</taxon>
        <taxon>Gammaproteobacteria</taxon>
        <taxon>Arenicellales</taxon>
        <taxon>Arenicellaceae</taxon>
        <taxon>Arenicella</taxon>
    </lineage>
</organism>
<dbReference type="FunFam" id="1.10.40.30:FF:000002">
    <property type="entry name" value="Fumarate hydratase class II"/>
    <property type="match status" value="1"/>
</dbReference>
<comment type="subcellular location">
    <subcellularLocation>
        <location evidence="3">Cytoplasm</location>
    </subcellularLocation>
</comment>
<dbReference type="InterPro" id="IPR018951">
    <property type="entry name" value="Fumarase_C_C"/>
</dbReference>
<dbReference type="Proteomes" id="UP000614811">
    <property type="component" value="Unassembled WGS sequence"/>
</dbReference>
<dbReference type="GO" id="GO:0006106">
    <property type="term" value="P:fumarate metabolic process"/>
    <property type="evidence" value="ECO:0007669"/>
    <property type="project" value="InterPro"/>
</dbReference>
<feature type="binding site" evidence="3">
    <location>
        <begin position="321"/>
        <end position="323"/>
    </location>
    <ligand>
        <name>substrate</name>
    </ligand>
</feature>
<dbReference type="FunFam" id="1.20.200.10:FF:000001">
    <property type="entry name" value="Fumarate hydratase, mitochondrial"/>
    <property type="match status" value="1"/>
</dbReference>
<dbReference type="NCBIfam" id="NF008909">
    <property type="entry name" value="PRK12273.1"/>
    <property type="match status" value="1"/>
</dbReference>
<dbReference type="InterPro" id="IPR008948">
    <property type="entry name" value="L-Aspartase-like"/>
</dbReference>
<keyword evidence="3" id="KW-0816">Tricarboxylic acid cycle</keyword>
<feature type="binding site" evidence="3">
    <location>
        <position position="184"/>
    </location>
    <ligand>
        <name>substrate</name>
    </ligand>
</feature>
<feature type="site" description="Important for catalytic activity" evidence="3">
    <location>
        <position position="328"/>
    </location>
</feature>
<dbReference type="HAMAP" id="MF_00743">
    <property type="entry name" value="FumaraseC"/>
    <property type="match status" value="1"/>
</dbReference>
<dbReference type="GO" id="GO:0008797">
    <property type="term" value="F:aspartate ammonia-lyase activity"/>
    <property type="evidence" value="ECO:0007669"/>
    <property type="project" value="TreeGrafter"/>
</dbReference>
<dbReference type="InterPro" id="IPR024083">
    <property type="entry name" value="Fumarase/histidase_N"/>
</dbReference>
<dbReference type="PRINTS" id="PR00145">
    <property type="entry name" value="ARGSUCLYASE"/>
</dbReference>
<dbReference type="GO" id="GO:0006531">
    <property type="term" value="P:aspartate metabolic process"/>
    <property type="evidence" value="ECO:0007669"/>
    <property type="project" value="TreeGrafter"/>
</dbReference>